<dbReference type="RefSeq" id="WP_077197690.1">
    <property type="nucleotide sequence ID" value="NZ_LBFC01000001.1"/>
</dbReference>
<dbReference type="SUPFAM" id="SSF52540">
    <property type="entry name" value="P-loop containing nucleoside triphosphate hydrolases"/>
    <property type="match status" value="1"/>
</dbReference>
<evidence type="ECO:0000259" key="1">
    <source>
        <dbReference type="Pfam" id="PF00485"/>
    </source>
</evidence>
<proteinExistence type="predicted"/>
<dbReference type="Gene3D" id="3.40.50.300">
    <property type="entry name" value="P-loop containing nucleotide triphosphate hydrolases"/>
    <property type="match status" value="1"/>
</dbReference>
<comment type="caution">
    <text evidence="2">The sequence shown here is derived from an EMBL/GenBank/DDBJ whole genome shotgun (WGS) entry which is preliminary data.</text>
</comment>
<accession>A0ABX3ILC8</accession>
<reference evidence="2 3" key="1">
    <citation type="submission" date="2015-06" db="EMBL/GenBank/DDBJ databases">
        <title>Genome sequencing of Thermotogales isolates from hydrothermal vents.</title>
        <authorList>
            <person name="Haverkamp T.H."/>
            <person name="Kublanov I.V."/>
            <person name="Nesbo C.L."/>
        </authorList>
    </citation>
    <scope>NUCLEOTIDE SEQUENCE [LARGE SCALE GENOMIC DNA]</scope>
    <source>
        <strain evidence="3">ik275mar</strain>
    </source>
</reference>
<feature type="domain" description="Phosphoribulokinase/uridine kinase" evidence="1">
    <location>
        <begin position="296"/>
        <end position="493"/>
    </location>
</feature>
<dbReference type="CDD" id="cd02028">
    <property type="entry name" value="UMPK_like"/>
    <property type="match status" value="1"/>
</dbReference>
<protein>
    <submittedName>
        <fullName evidence="2">ATPase AAA</fullName>
    </submittedName>
</protein>
<dbReference type="Pfam" id="PF00485">
    <property type="entry name" value="PRK"/>
    <property type="match status" value="1"/>
</dbReference>
<sequence>MEKIELEFLDDGRVVEVEKGETLKKFVDNYSKYYDSPIIAAKIDNTIIELFRPLHYSGKVLFLDVNSVDGFRIYQRGLLFILKSVLKKMYPQYFLKVSHSVGKSIYCELKDANNRVKVLADDEILVVKEKMLEIIEKDERFLKFEFMKSEALKLFENFGYYDKINLLRYRKKKTVKVYKLGDSFDYFYGYMPYSTGVLKYFDLLKYENGFVLVLPVFKNGKPVLEFKPLPKLSQVFIEYKKWLEIMNIDSVGDLNNLIAKGERSVTDLIIMSEALHEKKIAFIAEEIKKKKNVRLILIAGPSSSGKTTFSKRLMVQLRASGLRPVAISLDDYFVDRERTPVDENGKPDFEALEAIDIDLFNKNLLDLFEGKEVEIPKFDFTLGKRKKGKILKIEKDQPIIVEGIHGLNTRLTEQIPEELKYKIYASALTQLNLDNTNRLHTTDTRLLRRIVRDSKFRNHDALATLKMWPSVRRGEDRNIFPYQENADIMFNSALVYEISVLKIFAEQLLIVVPDNVPEYSEVTRLLKILEYFLPITNIEDIPRTSLIREFIGRSVFKY</sequence>
<keyword evidence="3" id="KW-1185">Reference proteome</keyword>
<dbReference type="EMBL" id="LBFC01000001">
    <property type="protein sequence ID" value="ONN28133.1"/>
    <property type="molecule type" value="Genomic_DNA"/>
</dbReference>
<name>A0ABX3ILC8_9BACT</name>
<dbReference type="PANTHER" id="PTHR10285">
    <property type="entry name" value="URIDINE KINASE"/>
    <property type="match status" value="1"/>
</dbReference>
<dbReference type="Proteomes" id="UP000242616">
    <property type="component" value="Unassembled WGS sequence"/>
</dbReference>
<dbReference type="InterPro" id="IPR012675">
    <property type="entry name" value="Beta-grasp_dom_sf"/>
</dbReference>
<organism evidence="2 3">
    <name type="scientific">Thermosipho affectus</name>
    <dbReference type="NCBI Taxonomy" id="660294"/>
    <lineage>
        <taxon>Bacteria</taxon>
        <taxon>Thermotogati</taxon>
        <taxon>Thermotogota</taxon>
        <taxon>Thermotogae</taxon>
        <taxon>Thermotogales</taxon>
        <taxon>Fervidobacteriaceae</taxon>
        <taxon>Thermosipho</taxon>
    </lineage>
</organism>
<dbReference type="Gene3D" id="3.30.980.10">
    <property type="entry name" value="Threonyl-trna Synthetase, Chain A, domain 2"/>
    <property type="match status" value="1"/>
</dbReference>
<dbReference type="SUPFAM" id="SSF55186">
    <property type="entry name" value="ThrRS/AlaRS common domain"/>
    <property type="match status" value="1"/>
</dbReference>
<evidence type="ECO:0000313" key="3">
    <source>
        <dbReference type="Proteomes" id="UP000242616"/>
    </source>
</evidence>
<dbReference type="InterPro" id="IPR018163">
    <property type="entry name" value="Thr/Ala-tRNA-synth_IIc_edit"/>
</dbReference>
<dbReference type="Gene3D" id="3.10.20.30">
    <property type="match status" value="1"/>
</dbReference>
<gene>
    <name evidence="2" type="ORF">XJ44_00255</name>
</gene>
<dbReference type="InterPro" id="IPR006083">
    <property type="entry name" value="PRK/URK"/>
</dbReference>
<evidence type="ECO:0000313" key="2">
    <source>
        <dbReference type="EMBL" id="ONN28133.1"/>
    </source>
</evidence>
<dbReference type="InterPro" id="IPR027417">
    <property type="entry name" value="P-loop_NTPase"/>
</dbReference>